<dbReference type="EMBL" id="JACOGF010000015">
    <property type="protein sequence ID" value="MBC3920310.1"/>
    <property type="molecule type" value="Genomic_DNA"/>
</dbReference>
<feature type="transmembrane region" description="Helical" evidence="1">
    <location>
        <begin position="175"/>
        <end position="193"/>
    </location>
</feature>
<dbReference type="Pfam" id="PF02517">
    <property type="entry name" value="Rce1-like"/>
    <property type="match status" value="1"/>
</dbReference>
<keyword evidence="1" id="KW-1133">Transmembrane helix</keyword>
<protein>
    <submittedName>
        <fullName evidence="3">CPBP family intramembrane metalloprotease</fullName>
    </submittedName>
</protein>
<keyword evidence="3" id="KW-0482">Metalloprotease</keyword>
<organism evidence="3 4">
    <name type="scientific">Undibacterium hunanense</name>
    <dbReference type="NCBI Taxonomy" id="2762292"/>
    <lineage>
        <taxon>Bacteria</taxon>
        <taxon>Pseudomonadati</taxon>
        <taxon>Pseudomonadota</taxon>
        <taxon>Betaproteobacteria</taxon>
        <taxon>Burkholderiales</taxon>
        <taxon>Oxalobacteraceae</taxon>
        <taxon>Undibacterium</taxon>
    </lineage>
</organism>
<dbReference type="InterPro" id="IPR003675">
    <property type="entry name" value="Rce1/LyrA-like_dom"/>
</dbReference>
<sequence length="253" mass="28762">MHLQFLTYSTFKPMKFFEYVKRESGDFKRFLVHPQRRKPNTESLTAIGARLLFLLALTLLFGIFISVLSTEFFMDWAGAESKMDMKAKYLPTRELLMVILFAPVMEELIFRAGLRKAKYSLFVCPPLLALALLAHKVALVLAIVICAIAIIDFFVRKRADVEAKTALKFARARSYLLRFPWIFWFYSLCFGFVHMSNYTVSGTPGLLMIVIVAPQFFAGLAVGYLRLRNGILSGMILHASYNCVLVAISMAAR</sequence>
<feature type="transmembrane region" description="Helical" evidence="1">
    <location>
        <begin position="205"/>
        <end position="225"/>
    </location>
</feature>
<feature type="transmembrane region" description="Helical" evidence="1">
    <location>
        <begin position="126"/>
        <end position="155"/>
    </location>
</feature>
<dbReference type="GO" id="GO:0008237">
    <property type="term" value="F:metallopeptidase activity"/>
    <property type="evidence" value="ECO:0007669"/>
    <property type="project" value="UniProtKB-KW"/>
</dbReference>
<dbReference type="Proteomes" id="UP000650424">
    <property type="component" value="Unassembled WGS sequence"/>
</dbReference>
<keyword evidence="3" id="KW-0645">Protease</keyword>
<gene>
    <name evidence="3" type="ORF">H8L32_22790</name>
</gene>
<keyword evidence="3" id="KW-0378">Hydrolase</keyword>
<evidence type="ECO:0000259" key="2">
    <source>
        <dbReference type="Pfam" id="PF02517"/>
    </source>
</evidence>
<name>A0ABR6ZXL6_9BURK</name>
<proteinExistence type="predicted"/>
<feature type="domain" description="CAAX prenyl protease 2/Lysostaphin resistance protein A-like" evidence="2">
    <location>
        <begin position="95"/>
        <end position="244"/>
    </location>
</feature>
<feature type="transmembrane region" description="Helical" evidence="1">
    <location>
        <begin position="95"/>
        <end position="114"/>
    </location>
</feature>
<evidence type="ECO:0000313" key="3">
    <source>
        <dbReference type="EMBL" id="MBC3920310.1"/>
    </source>
</evidence>
<comment type="caution">
    <text evidence="3">The sequence shown here is derived from an EMBL/GenBank/DDBJ whole genome shotgun (WGS) entry which is preliminary data.</text>
</comment>
<keyword evidence="1" id="KW-0472">Membrane</keyword>
<evidence type="ECO:0000313" key="4">
    <source>
        <dbReference type="Proteomes" id="UP000650424"/>
    </source>
</evidence>
<dbReference type="RefSeq" id="WP_186949740.1">
    <property type="nucleotide sequence ID" value="NZ_JACOGF010000015.1"/>
</dbReference>
<feature type="transmembrane region" description="Helical" evidence="1">
    <location>
        <begin position="232"/>
        <end position="252"/>
    </location>
</feature>
<accession>A0ABR6ZXL6</accession>
<feature type="transmembrane region" description="Helical" evidence="1">
    <location>
        <begin position="51"/>
        <end position="74"/>
    </location>
</feature>
<keyword evidence="4" id="KW-1185">Reference proteome</keyword>
<keyword evidence="1" id="KW-0812">Transmembrane</keyword>
<evidence type="ECO:0000256" key="1">
    <source>
        <dbReference type="SAM" id="Phobius"/>
    </source>
</evidence>
<reference evidence="3 4" key="1">
    <citation type="submission" date="2020-08" db="EMBL/GenBank/DDBJ databases">
        <title>Novel species isolated from subtropical streams in China.</title>
        <authorList>
            <person name="Lu H."/>
        </authorList>
    </citation>
    <scope>NUCLEOTIDE SEQUENCE [LARGE SCALE GENOMIC DNA]</scope>
    <source>
        <strain evidence="3 4">CY18W</strain>
    </source>
</reference>